<evidence type="ECO:0000313" key="2">
    <source>
        <dbReference type="Proteomes" id="UP000242849"/>
    </source>
</evidence>
<keyword evidence="2" id="KW-1185">Reference proteome</keyword>
<proteinExistence type="predicted"/>
<dbReference type="RefSeq" id="WP_090379850.1">
    <property type="nucleotide sequence ID" value="NZ_CP156749.1"/>
</dbReference>
<name>A0A1H4XW68_PSEAG</name>
<sequence length="129" mass="14405">MSQAARVDLTAWGAEPPQWINLLAREVEQSNRTRTGERIGISRSAVSLVLANKYPSPSTAAIERRVMDALGRIDCVALGEVITAEQCQSYRERKAPTHNPMAMQHWRTCQNCPNNPNCNAQENAHARIH</sequence>
<dbReference type="OrthoDB" id="7358102at2"/>
<dbReference type="STRING" id="53406.SAMN05421553_2012"/>
<protein>
    <submittedName>
        <fullName evidence="1">Uncharacterized protein</fullName>
    </submittedName>
</protein>
<dbReference type="AlphaFoldDB" id="A0A1H4XW68"/>
<evidence type="ECO:0000313" key="1">
    <source>
        <dbReference type="EMBL" id="SED09101.1"/>
    </source>
</evidence>
<gene>
    <name evidence="1" type="ORF">SAMN05421553_2012</name>
</gene>
<dbReference type="EMBL" id="FNSC01000001">
    <property type="protein sequence ID" value="SED09101.1"/>
    <property type="molecule type" value="Genomic_DNA"/>
</dbReference>
<dbReference type="Proteomes" id="UP000242849">
    <property type="component" value="Unassembled WGS sequence"/>
</dbReference>
<reference evidence="2" key="1">
    <citation type="submission" date="2016-10" db="EMBL/GenBank/DDBJ databases">
        <authorList>
            <person name="Varghese N."/>
            <person name="Submissions S."/>
        </authorList>
    </citation>
    <scope>NUCLEOTIDE SEQUENCE [LARGE SCALE GENOMIC DNA]</scope>
    <source>
        <strain evidence="2">DSM 12111</strain>
    </source>
</reference>
<accession>A0A1H4XW68</accession>
<organism evidence="1 2">
    <name type="scientific">Pseudomonas anguilliseptica</name>
    <dbReference type="NCBI Taxonomy" id="53406"/>
    <lineage>
        <taxon>Bacteria</taxon>
        <taxon>Pseudomonadati</taxon>
        <taxon>Pseudomonadota</taxon>
        <taxon>Gammaproteobacteria</taxon>
        <taxon>Pseudomonadales</taxon>
        <taxon>Pseudomonadaceae</taxon>
        <taxon>Pseudomonas</taxon>
    </lineage>
</organism>